<name>A0ABN4UXI3_9BACT</name>
<dbReference type="Gene3D" id="3.40.960.10">
    <property type="entry name" value="VSR Endonuclease"/>
    <property type="match status" value="1"/>
</dbReference>
<dbReference type="Pfam" id="PF18741">
    <property type="entry name" value="MTES_1575"/>
    <property type="match status" value="1"/>
</dbReference>
<dbReference type="SUPFAM" id="SSF52980">
    <property type="entry name" value="Restriction endonuclease-like"/>
    <property type="match status" value="1"/>
</dbReference>
<dbReference type="SMART" id="SM00952">
    <property type="entry name" value="RAP"/>
    <property type="match status" value="1"/>
</dbReference>
<organism evidence="2 3">
    <name type="scientific">Thermosipho melanesiensis</name>
    <dbReference type="NCBI Taxonomy" id="46541"/>
    <lineage>
        <taxon>Bacteria</taxon>
        <taxon>Thermotogati</taxon>
        <taxon>Thermotogota</taxon>
        <taxon>Thermotogae</taxon>
        <taxon>Thermotogales</taxon>
        <taxon>Fervidobacteriaceae</taxon>
        <taxon>Thermosipho</taxon>
    </lineage>
</organism>
<dbReference type="RefSeq" id="WP_012057296.1">
    <property type="nucleotide sequence ID" value="NZ_CP007389.1"/>
</dbReference>
<dbReference type="InterPro" id="IPR013584">
    <property type="entry name" value="RAP"/>
</dbReference>
<evidence type="ECO:0000313" key="3">
    <source>
        <dbReference type="Proteomes" id="UP000185490"/>
    </source>
</evidence>
<sequence length="194" mass="22740">MIDTDFHVTSIEPEDIRIDNIKNPGPKLLKEYLKYVKAVSLNDKKGAEEILYSLSNISSKDELIFESDFEEEVYEKLSQSKIIKEGNLELHTQVSSSGYRIDIGVYAPIQSKYILGIECDGALYHSSKSARERDIHRQKFLESRGWKIVRIWSRDWWSNPEKEIEKIESILEKMNYELNQYNDEKITEELLTND</sequence>
<keyword evidence="3" id="KW-1185">Reference proteome</keyword>
<gene>
    <name evidence="2" type="ORF">BW47_05755</name>
</gene>
<dbReference type="Proteomes" id="UP000185490">
    <property type="component" value="Chromosome"/>
</dbReference>
<accession>A0ABN4UXI3</accession>
<dbReference type="InterPro" id="IPR011335">
    <property type="entry name" value="Restrct_endonuc-II-like"/>
</dbReference>
<protein>
    <recommendedName>
        <fullName evidence="1">RAP domain-containing protein</fullName>
    </recommendedName>
</protein>
<reference evidence="2 3" key="1">
    <citation type="submission" date="2014-02" db="EMBL/GenBank/DDBJ databases">
        <title>Diversity of Thermotogales isolates from hydrothermal vents.</title>
        <authorList>
            <person name="Haverkamp T.H.A."/>
            <person name="Lossouarn J."/>
            <person name="Geslin C."/>
            <person name="Nesbo C.L."/>
        </authorList>
    </citation>
    <scope>NUCLEOTIDE SEQUENCE [LARGE SCALE GENOMIC DNA]</scope>
    <source>
        <strain evidence="2 3">431</strain>
    </source>
</reference>
<dbReference type="InterPro" id="IPR049468">
    <property type="entry name" value="Restrct_endonuc-II-like_dom"/>
</dbReference>
<evidence type="ECO:0000313" key="2">
    <source>
        <dbReference type="EMBL" id="APT74049.1"/>
    </source>
</evidence>
<dbReference type="EMBL" id="CP007389">
    <property type="protein sequence ID" value="APT74049.1"/>
    <property type="molecule type" value="Genomic_DNA"/>
</dbReference>
<proteinExistence type="predicted"/>
<feature type="domain" description="RAP" evidence="1">
    <location>
        <begin position="117"/>
        <end position="173"/>
    </location>
</feature>
<evidence type="ECO:0000259" key="1">
    <source>
        <dbReference type="SMART" id="SM00952"/>
    </source>
</evidence>